<sequence>MKWVAVGFALLLNTAHASPGCFDNWFCISTTKQQNTKLANIRLQDNLPVVVTVSSSAMTPSEITLSLQNTESQTLGQITSPHQFWHTMQVSWTAGTLNARHDDAFAYRYPVANGKNSIVQGFNGSYSHQGASRYAIDFAVPVGTEVVAARSGKVIDVEASFDRGGPAKKYARYANYVVILHDDGTTGEYYHLQKDGVLVKRGDSVVQGQPIAKSGNTGFSSLPHLHFGVYKALPNGNFQSVKFAFDDSLSD</sequence>
<dbReference type="SUPFAM" id="SSF51261">
    <property type="entry name" value="Duplicated hybrid motif"/>
    <property type="match status" value="1"/>
</dbReference>
<feature type="signal peptide" evidence="1">
    <location>
        <begin position="1"/>
        <end position="17"/>
    </location>
</feature>
<dbReference type="RefSeq" id="WP_169211526.1">
    <property type="nucleotide sequence ID" value="NZ_JAATNW010000006.1"/>
</dbReference>
<dbReference type="Pfam" id="PF01551">
    <property type="entry name" value="Peptidase_M23"/>
    <property type="match status" value="1"/>
</dbReference>
<accession>A0ABX1R4I7</accession>
<reference evidence="3 4" key="1">
    <citation type="submission" date="2020-03" db="EMBL/GenBank/DDBJ databases">
        <title>Alteromonas ponticola sp. nov., isolated from seawater.</title>
        <authorList>
            <person name="Yoon J.-H."/>
            <person name="Kim Y.-O."/>
        </authorList>
    </citation>
    <scope>NUCLEOTIDE SEQUENCE [LARGE SCALE GENOMIC DNA]</scope>
    <source>
        <strain evidence="3 4">MYP5</strain>
    </source>
</reference>
<comment type="caution">
    <text evidence="3">The sequence shown here is derived from an EMBL/GenBank/DDBJ whole genome shotgun (WGS) entry which is preliminary data.</text>
</comment>
<keyword evidence="4" id="KW-1185">Reference proteome</keyword>
<dbReference type="PANTHER" id="PTHR21666:SF294">
    <property type="entry name" value="PEPTIDASE M23"/>
    <property type="match status" value="1"/>
</dbReference>
<evidence type="ECO:0000313" key="4">
    <source>
        <dbReference type="Proteomes" id="UP000709336"/>
    </source>
</evidence>
<name>A0ABX1R4I7_9ALTE</name>
<evidence type="ECO:0000256" key="1">
    <source>
        <dbReference type="SAM" id="SignalP"/>
    </source>
</evidence>
<dbReference type="EMBL" id="JAATNW010000006">
    <property type="protein sequence ID" value="NMH60821.1"/>
    <property type="molecule type" value="Genomic_DNA"/>
</dbReference>
<evidence type="ECO:0000259" key="2">
    <source>
        <dbReference type="Pfam" id="PF01551"/>
    </source>
</evidence>
<dbReference type="InterPro" id="IPR050570">
    <property type="entry name" value="Cell_wall_metabolism_enzyme"/>
</dbReference>
<gene>
    <name evidence="3" type="ORF">HCJ96_12360</name>
</gene>
<feature type="chain" id="PRO_5046011067" evidence="1">
    <location>
        <begin position="18"/>
        <end position="251"/>
    </location>
</feature>
<dbReference type="Gene3D" id="2.70.70.10">
    <property type="entry name" value="Glucose Permease (Domain IIA)"/>
    <property type="match status" value="1"/>
</dbReference>
<proteinExistence type="predicted"/>
<dbReference type="PANTHER" id="PTHR21666">
    <property type="entry name" value="PEPTIDASE-RELATED"/>
    <property type="match status" value="1"/>
</dbReference>
<feature type="domain" description="M23ase beta-sheet core" evidence="2">
    <location>
        <begin position="134"/>
        <end position="231"/>
    </location>
</feature>
<evidence type="ECO:0000313" key="3">
    <source>
        <dbReference type="EMBL" id="NMH60821.1"/>
    </source>
</evidence>
<organism evidence="3 4">
    <name type="scientific">Alteromonas ponticola</name>
    <dbReference type="NCBI Taxonomy" id="2720613"/>
    <lineage>
        <taxon>Bacteria</taxon>
        <taxon>Pseudomonadati</taxon>
        <taxon>Pseudomonadota</taxon>
        <taxon>Gammaproteobacteria</taxon>
        <taxon>Alteromonadales</taxon>
        <taxon>Alteromonadaceae</taxon>
        <taxon>Alteromonas/Salinimonas group</taxon>
        <taxon>Alteromonas</taxon>
    </lineage>
</organism>
<dbReference type="Proteomes" id="UP000709336">
    <property type="component" value="Unassembled WGS sequence"/>
</dbReference>
<dbReference type="CDD" id="cd12797">
    <property type="entry name" value="M23_peptidase"/>
    <property type="match status" value="1"/>
</dbReference>
<dbReference type="InterPro" id="IPR011055">
    <property type="entry name" value="Dup_hybrid_motif"/>
</dbReference>
<dbReference type="InterPro" id="IPR016047">
    <property type="entry name" value="M23ase_b-sheet_dom"/>
</dbReference>
<protein>
    <submittedName>
        <fullName evidence="3">M23 family metallopeptidase</fullName>
    </submittedName>
</protein>
<keyword evidence="1" id="KW-0732">Signal</keyword>